<feature type="compositionally biased region" description="Low complexity" evidence="2">
    <location>
        <begin position="1083"/>
        <end position="1096"/>
    </location>
</feature>
<evidence type="ECO:0000313" key="5">
    <source>
        <dbReference type="EnsemblProtists" id="EOD22030"/>
    </source>
</evidence>
<feature type="compositionally biased region" description="Polar residues" evidence="2">
    <location>
        <begin position="1052"/>
        <end position="1061"/>
    </location>
</feature>
<feature type="domain" description="PI-PLC Y-box" evidence="4">
    <location>
        <begin position="1240"/>
        <end position="1274"/>
    </location>
</feature>
<feature type="compositionally biased region" description="Low complexity" evidence="2">
    <location>
        <begin position="1199"/>
        <end position="1213"/>
    </location>
</feature>
<proteinExistence type="predicted"/>
<dbReference type="eggNOG" id="KOG1264">
    <property type="taxonomic scope" value="Eukaryota"/>
</dbReference>
<keyword evidence="1" id="KW-0443">Lipid metabolism</keyword>
<dbReference type="KEGG" id="ehx:EMIHUDRAFT_240624"/>
<dbReference type="PROSITE" id="PS50007">
    <property type="entry name" value="PIPLC_X_DOMAIN"/>
    <property type="match status" value="1"/>
</dbReference>
<dbReference type="EC" id="3.1.4.11" evidence="1"/>
<dbReference type="SMART" id="SM00149">
    <property type="entry name" value="PLCYc"/>
    <property type="match status" value="1"/>
</dbReference>
<dbReference type="InterPro" id="IPR001192">
    <property type="entry name" value="PI-PLC_fam"/>
</dbReference>
<protein>
    <recommendedName>
        <fullName evidence="1">Phosphoinositide phospholipase C</fullName>
        <ecNumber evidence="1">3.1.4.11</ecNumber>
    </recommendedName>
</protein>
<dbReference type="GO" id="GO:0004435">
    <property type="term" value="F:phosphatidylinositol-4,5-bisphosphate phospholipase C activity"/>
    <property type="evidence" value="ECO:0007669"/>
    <property type="project" value="UniProtKB-EC"/>
</dbReference>
<dbReference type="PRINTS" id="PR00390">
    <property type="entry name" value="PHPHLIPASEC"/>
</dbReference>
<dbReference type="RefSeq" id="XP_005774459.1">
    <property type="nucleotide sequence ID" value="XM_005774402.1"/>
</dbReference>
<keyword evidence="3" id="KW-1133">Transmembrane helix</keyword>
<dbReference type="Gene3D" id="3.20.20.190">
    <property type="entry name" value="Phosphatidylinositol (PI) phosphodiesterase"/>
    <property type="match status" value="2"/>
</dbReference>
<feature type="transmembrane region" description="Helical" evidence="3">
    <location>
        <begin position="590"/>
        <end position="615"/>
    </location>
</feature>
<dbReference type="InterPro" id="IPR001711">
    <property type="entry name" value="PLipase_C_Pinositol-sp_Y"/>
</dbReference>
<dbReference type="InterPro" id="IPR017946">
    <property type="entry name" value="PLC-like_Pdiesterase_TIM-brl"/>
</dbReference>
<dbReference type="SMART" id="SM00148">
    <property type="entry name" value="PLCXc"/>
    <property type="match status" value="1"/>
</dbReference>
<evidence type="ECO:0000256" key="2">
    <source>
        <dbReference type="SAM" id="MobiDB-lite"/>
    </source>
</evidence>
<dbReference type="InterPro" id="IPR028082">
    <property type="entry name" value="Peripla_BP_I"/>
</dbReference>
<organism evidence="5 6">
    <name type="scientific">Emiliania huxleyi (strain CCMP1516)</name>
    <dbReference type="NCBI Taxonomy" id="280463"/>
    <lineage>
        <taxon>Eukaryota</taxon>
        <taxon>Haptista</taxon>
        <taxon>Haptophyta</taxon>
        <taxon>Prymnesiophyceae</taxon>
        <taxon>Isochrysidales</taxon>
        <taxon>Noelaerhabdaceae</taxon>
        <taxon>Emiliania</taxon>
    </lineage>
</organism>
<dbReference type="EnsemblProtists" id="EOD22030">
    <property type="protein sequence ID" value="EOD22030"/>
    <property type="gene ID" value="EMIHUDRAFT_240624"/>
</dbReference>
<dbReference type="SUPFAM" id="SSF51695">
    <property type="entry name" value="PLC-like phosphodiesterases"/>
    <property type="match status" value="1"/>
</dbReference>
<dbReference type="Pfam" id="PF00388">
    <property type="entry name" value="PI-PLC-X"/>
    <property type="match status" value="1"/>
</dbReference>
<dbReference type="PaxDb" id="2903-EOD22030"/>
<feature type="transmembrane region" description="Helical" evidence="3">
    <location>
        <begin position="636"/>
        <end position="652"/>
    </location>
</feature>
<dbReference type="GO" id="GO:0016042">
    <property type="term" value="P:lipid catabolic process"/>
    <property type="evidence" value="ECO:0007669"/>
    <property type="project" value="UniProtKB-KW"/>
</dbReference>
<comment type="catalytic activity">
    <reaction evidence="1">
        <text>a 1,2-diacyl-sn-glycero-3-phospho-(1D-myo-inositol-4,5-bisphosphate) + H2O = 1D-myo-inositol 1,4,5-trisphosphate + a 1,2-diacyl-sn-glycerol + H(+)</text>
        <dbReference type="Rhea" id="RHEA:33179"/>
        <dbReference type="ChEBI" id="CHEBI:15377"/>
        <dbReference type="ChEBI" id="CHEBI:15378"/>
        <dbReference type="ChEBI" id="CHEBI:17815"/>
        <dbReference type="ChEBI" id="CHEBI:58456"/>
        <dbReference type="ChEBI" id="CHEBI:203600"/>
        <dbReference type="EC" id="3.1.4.11"/>
    </reaction>
</comment>
<keyword evidence="1" id="KW-0442">Lipid degradation</keyword>
<reference evidence="5" key="2">
    <citation type="submission" date="2024-10" db="UniProtKB">
        <authorList>
            <consortium name="EnsemblProtists"/>
        </authorList>
    </citation>
    <scope>IDENTIFICATION</scope>
</reference>
<dbReference type="PANTHER" id="PTHR10336">
    <property type="entry name" value="PHOSPHOINOSITIDE-SPECIFIC PHOSPHOLIPASE C FAMILY PROTEIN"/>
    <property type="match status" value="1"/>
</dbReference>
<dbReference type="InterPro" id="IPR035892">
    <property type="entry name" value="C2_domain_sf"/>
</dbReference>
<keyword evidence="6" id="KW-1185">Reference proteome</keyword>
<dbReference type="Proteomes" id="UP000013827">
    <property type="component" value="Unassembled WGS sequence"/>
</dbReference>
<dbReference type="Gene3D" id="2.60.40.150">
    <property type="entry name" value="C2 domain"/>
    <property type="match status" value="1"/>
</dbReference>
<dbReference type="GeneID" id="17267574"/>
<dbReference type="PROSITE" id="PS50008">
    <property type="entry name" value="PIPLC_Y_DOMAIN"/>
    <property type="match status" value="1"/>
</dbReference>
<dbReference type="Pfam" id="PF00387">
    <property type="entry name" value="PI-PLC-Y"/>
    <property type="match status" value="1"/>
</dbReference>
<keyword evidence="3" id="KW-0472">Membrane</keyword>
<evidence type="ECO:0000256" key="3">
    <source>
        <dbReference type="SAM" id="Phobius"/>
    </source>
</evidence>
<dbReference type="PANTHER" id="PTHR10336:SF82">
    <property type="entry name" value="PHOSPHOINOSITIDE PHOSPHOLIPASE C"/>
    <property type="match status" value="1"/>
</dbReference>
<dbReference type="HOGENOM" id="CLU_246616_0_0_1"/>
<accession>A0A0D3JEU5</accession>
<feature type="region of interest" description="Disordered" evidence="2">
    <location>
        <begin position="1165"/>
        <end position="1223"/>
    </location>
</feature>
<sequence>MSCQNTGRLACPCATSYLGFRVANADSIGRLNVSVADSVCASGCDYGIEYGLNLCAAHDSGMPPFCNVPGAPAWCSSPWCYVNASHCALDHAESSYLEGEGGLHYSYATCSAPDSFTDWYLARTGTLQLCSVFAEADGGGPCGTARTHLQIEAMVGAINELNGGAGFSLRSGLITRTYRFNYTYHTYPAGSWATHGRNLSRATFGSDRCDVVVGMTSGCPDDEIAAQALVANETRRIYVTGRDPRVLTAGGAEQPYLFSTYVDSDHSARAALERYQKLGASSSALLYEDNGDPFYVGLGRQAIEDARALAYDVRYNASLRRRADGAVDYAALTAHLTAAHGTAPDVLVLTVPEPLFRFALERLKSWRPPDAPNAHVYSGVWWSGVALGNETCAGLAEECEHVTGAAQMASDEALRGYADALLEDTAYATYEQLRAARMPASSSGGGGDGGQLVEQPDAAAIPSLLAQALIKLFRFRDMPKPDKPLSDPLDYELLRSYLRSGERIAITYIGPISFDARGQNVGRPPTLLQVSGGHAQPVLSQSPAQSAVSGAQLDYPAPAAECPADSHRLDYDGSCLLCSASTCEESAPPAIWLISIATGVGGAGLLLVLVGFCFLRRRLRRLAVRFGLSPYRLAKLVGWRYLLPAVFQRWWLRRHHLDAHTQLRKAAKEAERPDEQFRAELRGARALRQSFKLAQTLSIHASPVPADLGAFPRQARTQFLLAVREAHLTAMAAESSGKSHTSMATPPGPRRVIEAARAAAGMARDSVGKASGLSKRRSCGSTLPAVSGGVCGPGGGDEGATLNHEQFALLLLRSENRAACPRLLGEEHDASRPLSHYWIAASHNTYITEAEALRQYRSPISAIGHQLTSEADAGMYSRLLLCGCRSLEVDIVDGMDGPVVTHHYTLVTRIQLKKVLHAIADAAFITSDLPVHLSLDVRASPKQQARAAELIVEVLGSALVLPEERLADGAPLAAACPHLLRRRILCKGKTVAGRELAARICGDCRRSEDRFTVSSAQESRRTVSTLTTTLRESDNEDGWALPRASEERDSRTSFPSGSTARVSFPSGILGESSADPTQSFRPSTLSSGSGRLGSETSTAAALGRIVIRTHAMALQRVEAAHALVREAFFLERPREGRDSGELLTVTSASELHFSHAAEAKLSDALGVIMPPPGRKQSTSHRSRSSISPGRLFGRKAPRSTTSGSSDLPSSDGSQRLARAKRLSEEEWRVAMQERTVRRIMAALNLQTNDLPSQLHHALFELNGGRGYVLKPAEMLGEPGGGVAPNWPPPRVVLHVATLRPISLFGLPPRGIDRPDVFGGGGSLHTHVPSLSVAVGKRRMRAPRGEDELPSLAVELHAIGGFSCVSLTLPPATARTRQLVSAKGGGGGEAVRYGGEVHCVAAERQQTVLRVAVLDEEEEAAYETCVLGVLREGYRVLHMRSTRGTRIRNCFLLCHISFTTQVNAWVGESEMMAYVRSKEKEMEEKVDEAAAEVAKLKTGKVVSHLKAMVGSHGAFESATRGGEQLEQLAAANKETSGWTEESVEQSV</sequence>
<feature type="region of interest" description="Disordered" evidence="2">
    <location>
        <begin position="1011"/>
        <end position="1096"/>
    </location>
</feature>
<dbReference type="GO" id="GO:0051209">
    <property type="term" value="P:release of sequestered calcium ion into cytosol"/>
    <property type="evidence" value="ECO:0007669"/>
    <property type="project" value="TreeGrafter"/>
</dbReference>
<dbReference type="InterPro" id="IPR000909">
    <property type="entry name" value="PLipase_C_PInositol-sp_X_dom"/>
</dbReference>
<evidence type="ECO:0000259" key="4">
    <source>
        <dbReference type="PROSITE" id="PS50008"/>
    </source>
</evidence>
<reference evidence="6" key="1">
    <citation type="journal article" date="2013" name="Nature">
        <title>Pan genome of the phytoplankton Emiliania underpins its global distribution.</title>
        <authorList>
            <person name="Read B.A."/>
            <person name="Kegel J."/>
            <person name="Klute M.J."/>
            <person name="Kuo A."/>
            <person name="Lefebvre S.C."/>
            <person name="Maumus F."/>
            <person name="Mayer C."/>
            <person name="Miller J."/>
            <person name="Monier A."/>
            <person name="Salamov A."/>
            <person name="Young J."/>
            <person name="Aguilar M."/>
            <person name="Claverie J.M."/>
            <person name="Frickenhaus S."/>
            <person name="Gonzalez K."/>
            <person name="Herman E.K."/>
            <person name="Lin Y.C."/>
            <person name="Napier J."/>
            <person name="Ogata H."/>
            <person name="Sarno A.F."/>
            <person name="Shmutz J."/>
            <person name="Schroeder D."/>
            <person name="de Vargas C."/>
            <person name="Verret F."/>
            <person name="von Dassow P."/>
            <person name="Valentin K."/>
            <person name="Van de Peer Y."/>
            <person name="Wheeler G."/>
            <person name="Dacks J.B."/>
            <person name="Delwiche C.F."/>
            <person name="Dyhrman S.T."/>
            <person name="Glockner G."/>
            <person name="John U."/>
            <person name="Richards T."/>
            <person name="Worden A.Z."/>
            <person name="Zhang X."/>
            <person name="Grigoriev I.V."/>
            <person name="Allen A.E."/>
            <person name="Bidle K."/>
            <person name="Borodovsky M."/>
            <person name="Bowler C."/>
            <person name="Brownlee C."/>
            <person name="Cock J.M."/>
            <person name="Elias M."/>
            <person name="Gladyshev V.N."/>
            <person name="Groth M."/>
            <person name="Guda C."/>
            <person name="Hadaegh A."/>
            <person name="Iglesias-Rodriguez M.D."/>
            <person name="Jenkins J."/>
            <person name="Jones B.M."/>
            <person name="Lawson T."/>
            <person name="Leese F."/>
            <person name="Lindquist E."/>
            <person name="Lobanov A."/>
            <person name="Lomsadze A."/>
            <person name="Malik S.B."/>
            <person name="Marsh M.E."/>
            <person name="Mackinder L."/>
            <person name="Mock T."/>
            <person name="Mueller-Roeber B."/>
            <person name="Pagarete A."/>
            <person name="Parker M."/>
            <person name="Probert I."/>
            <person name="Quesneville H."/>
            <person name="Raines C."/>
            <person name="Rensing S.A."/>
            <person name="Riano-Pachon D.M."/>
            <person name="Richier S."/>
            <person name="Rokitta S."/>
            <person name="Shiraiwa Y."/>
            <person name="Soanes D.M."/>
            <person name="van der Giezen M."/>
            <person name="Wahlund T.M."/>
            <person name="Williams B."/>
            <person name="Wilson W."/>
            <person name="Wolfe G."/>
            <person name="Wurch L.L."/>
        </authorList>
    </citation>
    <scope>NUCLEOTIDE SEQUENCE</scope>
</reference>
<evidence type="ECO:0000256" key="1">
    <source>
        <dbReference type="RuleBase" id="RU361133"/>
    </source>
</evidence>
<evidence type="ECO:0000313" key="6">
    <source>
        <dbReference type="Proteomes" id="UP000013827"/>
    </source>
</evidence>
<keyword evidence="1" id="KW-0378">Hydrolase</keyword>
<dbReference type="GO" id="GO:0048015">
    <property type="term" value="P:phosphatidylinositol-mediated signaling"/>
    <property type="evidence" value="ECO:0007669"/>
    <property type="project" value="TreeGrafter"/>
</dbReference>
<dbReference type="SUPFAM" id="SSF53822">
    <property type="entry name" value="Periplasmic binding protein-like I"/>
    <property type="match status" value="1"/>
</dbReference>
<keyword evidence="3" id="KW-0812">Transmembrane</keyword>
<name>A0A0D3JEU5_EMIH1</name>